<evidence type="ECO:0000256" key="2">
    <source>
        <dbReference type="ARBA" id="ARBA00022448"/>
    </source>
</evidence>
<evidence type="ECO:0000256" key="4">
    <source>
        <dbReference type="ARBA" id="ARBA00022692"/>
    </source>
</evidence>
<dbReference type="PROSITE" id="PS50850">
    <property type="entry name" value="MFS"/>
    <property type="match status" value="1"/>
</dbReference>
<dbReference type="PANTHER" id="PTHR23517">
    <property type="entry name" value="RESISTANCE PROTEIN MDTM, PUTATIVE-RELATED-RELATED"/>
    <property type="match status" value="1"/>
</dbReference>
<dbReference type="GO" id="GO:0005886">
    <property type="term" value="C:plasma membrane"/>
    <property type="evidence" value="ECO:0007669"/>
    <property type="project" value="UniProtKB-SubCell"/>
</dbReference>
<gene>
    <name evidence="9" type="ORF">Voc01_021560</name>
</gene>
<dbReference type="GO" id="GO:0022857">
    <property type="term" value="F:transmembrane transporter activity"/>
    <property type="evidence" value="ECO:0007669"/>
    <property type="project" value="InterPro"/>
</dbReference>
<name>A0A8J4EA78_9ACTN</name>
<feature type="transmembrane region" description="Helical" evidence="7">
    <location>
        <begin position="37"/>
        <end position="62"/>
    </location>
</feature>
<feature type="transmembrane region" description="Helical" evidence="7">
    <location>
        <begin position="102"/>
        <end position="121"/>
    </location>
</feature>
<reference evidence="9" key="1">
    <citation type="submission" date="2021-01" db="EMBL/GenBank/DDBJ databases">
        <title>Whole genome shotgun sequence of Virgisporangium ochraceum NBRC 16418.</title>
        <authorList>
            <person name="Komaki H."/>
            <person name="Tamura T."/>
        </authorList>
    </citation>
    <scope>NUCLEOTIDE SEQUENCE</scope>
    <source>
        <strain evidence="9">NBRC 16418</strain>
    </source>
</reference>
<keyword evidence="3" id="KW-1003">Cell membrane</keyword>
<dbReference type="EMBL" id="BOPH01000024">
    <property type="protein sequence ID" value="GIJ67239.1"/>
    <property type="molecule type" value="Genomic_DNA"/>
</dbReference>
<evidence type="ECO:0000313" key="9">
    <source>
        <dbReference type="EMBL" id="GIJ67239.1"/>
    </source>
</evidence>
<dbReference type="CDD" id="cd17325">
    <property type="entry name" value="MFS_MdtG_SLC18_like"/>
    <property type="match status" value="1"/>
</dbReference>
<evidence type="ECO:0000256" key="3">
    <source>
        <dbReference type="ARBA" id="ARBA00022475"/>
    </source>
</evidence>
<feature type="transmembrane region" description="Helical" evidence="7">
    <location>
        <begin position="272"/>
        <end position="289"/>
    </location>
</feature>
<protein>
    <submittedName>
        <fullName evidence="9">MFS transporter</fullName>
    </submittedName>
</protein>
<keyword evidence="4 7" id="KW-0812">Transmembrane</keyword>
<evidence type="ECO:0000313" key="10">
    <source>
        <dbReference type="Proteomes" id="UP000635606"/>
    </source>
</evidence>
<dbReference type="InterPro" id="IPR001958">
    <property type="entry name" value="Tet-R_TetA/multi-R_MdtG-like"/>
</dbReference>
<keyword evidence="5 7" id="KW-1133">Transmembrane helix</keyword>
<feature type="transmembrane region" description="Helical" evidence="7">
    <location>
        <begin position="363"/>
        <end position="381"/>
    </location>
</feature>
<feature type="transmembrane region" description="Helical" evidence="7">
    <location>
        <begin position="74"/>
        <end position="96"/>
    </location>
</feature>
<dbReference type="InterPro" id="IPR036259">
    <property type="entry name" value="MFS_trans_sf"/>
</dbReference>
<keyword evidence="10" id="KW-1185">Reference proteome</keyword>
<keyword evidence="6 7" id="KW-0472">Membrane</keyword>
<feature type="transmembrane region" description="Helical" evidence="7">
    <location>
        <begin position="12"/>
        <end position="31"/>
    </location>
</feature>
<comment type="caution">
    <text evidence="9">The sequence shown here is derived from an EMBL/GenBank/DDBJ whole genome shotgun (WGS) entry which is preliminary data.</text>
</comment>
<dbReference type="AlphaFoldDB" id="A0A8J4EA78"/>
<proteinExistence type="predicted"/>
<comment type="subcellular location">
    <subcellularLocation>
        <location evidence="1">Cell membrane</location>
        <topology evidence="1">Multi-pass membrane protein</topology>
    </subcellularLocation>
</comment>
<evidence type="ECO:0000259" key="8">
    <source>
        <dbReference type="PROSITE" id="PS50850"/>
    </source>
</evidence>
<feature type="transmembrane region" description="Helical" evidence="7">
    <location>
        <begin position="295"/>
        <end position="317"/>
    </location>
</feature>
<sequence>MRVSLWTMGPTVFLPSLLFGIGQGAVLPVLVVSARDLGASLTVAGFVVALMGIGKIVADLPAGVLADRLGERAAMLLAVVVALVSLVVCVFAPSVWVLGAGVAGLGLAQAVWGLARQAYLTEVMPYHLRARAMSTLGGTQRIGLFVGPFLSAAAVSVWGTGAAYGIHIVVVLVAGVAMLALPERSIGPRQRTPAPGGTLGVFRRHLPVLRTLAMGALLLSAVRAGRPVAIPLWAEHIGLDAAQTSLVFGISGGIEALVFYPAGFAMDWFGRLFTVVTSTVGLGVAYLLLPFTDGFTALMCVGALMGLFNGMGSGINMTISADVSPPDNRPTFLGAWRLLSDIGSGLGPLLVGGVAAVALAPAVASLGVVSGLAALIMSVWLPRYSRRPPEDSVQASAS</sequence>
<feature type="domain" description="Major facilitator superfamily (MFS) profile" evidence="8">
    <location>
        <begin position="8"/>
        <end position="385"/>
    </location>
</feature>
<evidence type="ECO:0000256" key="5">
    <source>
        <dbReference type="ARBA" id="ARBA00022989"/>
    </source>
</evidence>
<dbReference type="Proteomes" id="UP000635606">
    <property type="component" value="Unassembled WGS sequence"/>
</dbReference>
<dbReference type="RefSeq" id="WP_203927200.1">
    <property type="nucleotide sequence ID" value="NZ_BOPH01000024.1"/>
</dbReference>
<feature type="transmembrane region" description="Helical" evidence="7">
    <location>
        <begin position="164"/>
        <end position="181"/>
    </location>
</feature>
<dbReference type="PANTHER" id="PTHR23517:SF3">
    <property type="entry name" value="INTEGRAL MEMBRANE TRANSPORT PROTEIN"/>
    <property type="match status" value="1"/>
</dbReference>
<dbReference type="InterPro" id="IPR050171">
    <property type="entry name" value="MFS_Transporters"/>
</dbReference>
<accession>A0A8J4EA78</accession>
<dbReference type="Gene3D" id="1.20.1250.20">
    <property type="entry name" value="MFS general substrate transporter like domains"/>
    <property type="match status" value="2"/>
</dbReference>
<organism evidence="9 10">
    <name type="scientific">Virgisporangium ochraceum</name>
    <dbReference type="NCBI Taxonomy" id="65505"/>
    <lineage>
        <taxon>Bacteria</taxon>
        <taxon>Bacillati</taxon>
        <taxon>Actinomycetota</taxon>
        <taxon>Actinomycetes</taxon>
        <taxon>Micromonosporales</taxon>
        <taxon>Micromonosporaceae</taxon>
        <taxon>Virgisporangium</taxon>
    </lineage>
</organism>
<evidence type="ECO:0000256" key="6">
    <source>
        <dbReference type="ARBA" id="ARBA00023136"/>
    </source>
</evidence>
<dbReference type="PRINTS" id="PR01035">
    <property type="entry name" value="TCRTETA"/>
</dbReference>
<dbReference type="InterPro" id="IPR011701">
    <property type="entry name" value="MFS"/>
</dbReference>
<dbReference type="InterPro" id="IPR020846">
    <property type="entry name" value="MFS_dom"/>
</dbReference>
<evidence type="ECO:0000256" key="7">
    <source>
        <dbReference type="SAM" id="Phobius"/>
    </source>
</evidence>
<dbReference type="SUPFAM" id="SSF103473">
    <property type="entry name" value="MFS general substrate transporter"/>
    <property type="match status" value="1"/>
</dbReference>
<feature type="transmembrane region" description="Helical" evidence="7">
    <location>
        <begin position="246"/>
        <end position="265"/>
    </location>
</feature>
<feature type="transmembrane region" description="Helical" evidence="7">
    <location>
        <begin position="142"/>
        <end position="158"/>
    </location>
</feature>
<dbReference type="Pfam" id="PF07690">
    <property type="entry name" value="MFS_1"/>
    <property type="match status" value="1"/>
</dbReference>
<evidence type="ECO:0000256" key="1">
    <source>
        <dbReference type="ARBA" id="ARBA00004651"/>
    </source>
</evidence>
<keyword evidence="2" id="KW-0813">Transport</keyword>